<feature type="domain" description="Replication protein A 70 kDa DNA-binding subunit B/D first OB fold" evidence="6">
    <location>
        <begin position="9"/>
        <end position="111"/>
    </location>
</feature>
<comment type="similarity">
    <text evidence="2">Belongs to the histone-like Alba family.</text>
</comment>
<name>A0AAP0C3L9_9ASTR</name>
<evidence type="ECO:0000256" key="1">
    <source>
        <dbReference type="ARBA" id="ARBA00004123"/>
    </source>
</evidence>
<feature type="region of interest" description="Disordered" evidence="4">
    <location>
        <begin position="611"/>
        <end position="630"/>
    </location>
</feature>
<protein>
    <submittedName>
        <fullName evidence="7">Uncharacterized protein</fullName>
    </submittedName>
</protein>
<keyword evidence="3" id="KW-0539">Nucleus</keyword>
<reference evidence="7 8" key="1">
    <citation type="submission" date="2024-04" db="EMBL/GenBank/DDBJ databases">
        <title>The reference genome of an endangered Asteraceae, Deinandra increscens subsp. villosa, native to the Central Coast of California.</title>
        <authorList>
            <person name="Guilliams M."/>
            <person name="Hasenstab-Lehman K."/>
            <person name="Meyer R."/>
            <person name="Mcevoy S."/>
        </authorList>
    </citation>
    <scope>NUCLEOTIDE SEQUENCE [LARGE SCALE GENOMIC DNA]</scope>
    <source>
        <tissue evidence="7">Leaf</tissue>
    </source>
</reference>
<sequence>MDQLDIQLFQPLKQLQVANNEHYVKVRVLTVWKRPLFSNPSQTYSIEFVCADEQGNKISGTCLSKWLNRFQRFFINQNVLLIKRPLLGSNIGPWRIVEHPLKLSFNVDTHVGISTEWSGDDHFFNFTDFRQIKDLESSKTSSIDLIGVLLENSPLFHFKTNAGQDSVRLTAKLQDLNGEVIQITLFDEFAHQLINYLATHADEPHYVIIVQFSRFAVYKDRDSVSNAFNGTNVFINSADVKEISDYLERYLATVDSPSTPSYSRASSGIPYSLEEDFLKLSVFNHTAEVEGIQEANKVVILGTIIMVYPTWYYLACNHCLRIVEVIEEPLPITEGQQLAITDETQVQSGAFADVHLHVHPVATTDVKASLPKGSVTYKCKNEDCNSKKKVLEPFPRFKIMLKVQDSSETVELTLFDGQAVRILHKSAIEVKENFESEKKAMLSESKNMDENDDVAMKIPTDLQALLERKYAFKIDVSDFNIKKRYKFYTVVKMTDDQAIIKALDDKYNIEQHYVSDSVKSSSKEPQSNNFGSEKDVMSVTDDNETPLSVNTVGTNYVRGIRGRPPINRMQIGNGEPENNANPGPYAEPQFQAAIAQAIRDALPTIIAEIRQNEGGGNGNGGGQPELENGKPQRMRSYITYAMSLLQEKGSSEIVFKAMGRAINKTVTIVELIKRRIVGLHQITSIGSTDITDTWEPLEEGLLPLETTRHVSMITITLSMNELNTSSIGYQPPLPADQVKASPEFEYEGDGSPTARGRGRGGRGRGRGRFRPAQGNGYAQEEYDDGGWDGPGGYPPRGRGRGRGRGFRGRGRGNYNNAPFMDAQQDAGGYNEDRSRKESSPTHVQAKEKTEV</sequence>
<dbReference type="CDD" id="cd04481">
    <property type="entry name" value="RPA1_DBD_B_like"/>
    <property type="match status" value="1"/>
</dbReference>
<organism evidence="7 8">
    <name type="scientific">Deinandra increscens subsp. villosa</name>
    <dbReference type="NCBI Taxonomy" id="3103831"/>
    <lineage>
        <taxon>Eukaryota</taxon>
        <taxon>Viridiplantae</taxon>
        <taxon>Streptophyta</taxon>
        <taxon>Embryophyta</taxon>
        <taxon>Tracheophyta</taxon>
        <taxon>Spermatophyta</taxon>
        <taxon>Magnoliopsida</taxon>
        <taxon>eudicotyledons</taxon>
        <taxon>Gunneridae</taxon>
        <taxon>Pentapetalae</taxon>
        <taxon>asterids</taxon>
        <taxon>campanulids</taxon>
        <taxon>Asterales</taxon>
        <taxon>Asteraceae</taxon>
        <taxon>Asteroideae</taxon>
        <taxon>Heliantheae alliance</taxon>
        <taxon>Madieae</taxon>
        <taxon>Madiinae</taxon>
        <taxon>Deinandra</taxon>
    </lineage>
</organism>
<dbReference type="CDD" id="cd04480">
    <property type="entry name" value="RPA1_DBD_A_like"/>
    <property type="match status" value="1"/>
</dbReference>
<comment type="subcellular location">
    <subcellularLocation>
        <location evidence="1">Nucleus</location>
    </subcellularLocation>
</comment>
<feature type="compositionally biased region" description="Polar residues" evidence="4">
    <location>
        <begin position="517"/>
        <end position="531"/>
    </location>
</feature>
<dbReference type="InterPro" id="IPR003871">
    <property type="entry name" value="RFA1B/D_OB_1st"/>
</dbReference>
<evidence type="ECO:0000256" key="2">
    <source>
        <dbReference type="ARBA" id="ARBA00008018"/>
    </source>
</evidence>
<dbReference type="PANTHER" id="PTHR13516:SF14">
    <property type="entry name" value="ALBA DNA_RNA-BINDING PROTEIN"/>
    <property type="match status" value="1"/>
</dbReference>
<feature type="compositionally biased region" description="Gly residues" evidence="4">
    <location>
        <begin position="613"/>
        <end position="623"/>
    </location>
</feature>
<feature type="compositionally biased region" description="Basic residues" evidence="4">
    <location>
        <begin position="797"/>
        <end position="810"/>
    </location>
</feature>
<dbReference type="GO" id="GO:0005634">
    <property type="term" value="C:nucleus"/>
    <property type="evidence" value="ECO:0007669"/>
    <property type="project" value="UniProtKB-SubCell"/>
</dbReference>
<dbReference type="InterPro" id="IPR002775">
    <property type="entry name" value="DNA/RNA-bd_Alba-like"/>
</dbReference>
<dbReference type="InterPro" id="IPR012340">
    <property type="entry name" value="NA-bd_OB-fold"/>
</dbReference>
<dbReference type="SUPFAM" id="SSF82704">
    <property type="entry name" value="AlbA-like"/>
    <property type="match status" value="1"/>
</dbReference>
<dbReference type="Pfam" id="PF02721">
    <property type="entry name" value="DUF223"/>
    <property type="match status" value="1"/>
</dbReference>
<evidence type="ECO:0000259" key="6">
    <source>
        <dbReference type="Pfam" id="PF02721"/>
    </source>
</evidence>
<evidence type="ECO:0000259" key="5">
    <source>
        <dbReference type="Pfam" id="PF01918"/>
    </source>
</evidence>
<dbReference type="PANTHER" id="PTHR13516">
    <property type="entry name" value="RIBONUCLEASE P SUBUNIT P25"/>
    <property type="match status" value="1"/>
</dbReference>
<feature type="region of interest" description="Disordered" evidence="4">
    <location>
        <begin position="563"/>
        <end position="586"/>
    </location>
</feature>
<evidence type="ECO:0000256" key="3">
    <source>
        <dbReference type="ARBA" id="ARBA00023242"/>
    </source>
</evidence>
<dbReference type="InterPro" id="IPR036882">
    <property type="entry name" value="Alba-like_dom_sf"/>
</dbReference>
<feature type="region of interest" description="Disordered" evidence="4">
    <location>
        <begin position="515"/>
        <end position="550"/>
    </location>
</feature>
<evidence type="ECO:0000256" key="4">
    <source>
        <dbReference type="SAM" id="MobiDB-lite"/>
    </source>
</evidence>
<dbReference type="GO" id="GO:0003723">
    <property type="term" value="F:RNA binding"/>
    <property type="evidence" value="ECO:0007669"/>
    <property type="project" value="TreeGrafter"/>
</dbReference>
<keyword evidence="8" id="KW-1185">Reference proteome</keyword>
<dbReference type="EMBL" id="JBCNJP010009111">
    <property type="protein sequence ID" value="KAK9048971.1"/>
    <property type="molecule type" value="Genomic_DNA"/>
</dbReference>
<dbReference type="SUPFAM" id="SSF50249">
    <property type="entry name" value="Nucleic acid-binding proteins"/>
    <property type="match status" value="3"/>
</dbReference>
<dbReference type="AlphaFoldDB" id="A0AAP0C3L9"/>
<feature type="region of interest" description="Disordered" evidence="4">
    <location>
        <begin position="743"/>
        <end position="851"/>
    </location>
</feature>
<comment type="caution">
    <text evidence="7">The sequence shown here is derived from an EMBL/GenBank/DDBJ whole genome shotgun (WGS) entry which is preliminary data.</text>
</comment>
<proteinExistence type="inferred from homology"/>
<feature type="compositionally biased region" description="Low complexity" evidence="4">
    <location>
        <begin position="572"/>
        <end position="586"/>
    </location>
</feature>
<feature type="compositionally biased region" description="Basic residues" evidence="4">
    <location>
        <begin position="756"/>
        <end position="769"/>
    </location>
</feature>
<dbReference type="Proteomes" id="UP001408789">
    <property type="component" value="Unassembled WGS sequence"/>
</dbReference>
<accession>A0AAP0C3L9</accession>
<dbReference type="Gene3D" id="3.30.110.20">
    <property type="entry name" value="Alba-like domain"/>
    <property type="match status" value="1"/>
</dbReference>
<evidence type="ECO:0000313" key="8">
    <source>
        <dbReference type="Proteomes" id="UP001408789"/>
    </source>
</evidence>
<feature type="compositionally biased region" description="Basic and acidic residues" evidence="4">
    <location>
        <begin position="830"/>
        <end position="851"/>
    </location>
</feature>
<gene>
    <name evidence="7" type="ORF">SSX86_032062</name>
</gene>
<dbReference type="Gene3D" id="2.40.50.140">
    <property type="entry name" value="Nucleic acid-binding proteins"/>
    <property type="match status" value="3"/>
</dbReference>
<dbReference type="Pfam" id="PF01918">
    <property type="entry name" value="Alba"/>
    <property type="match status" value="1"/>
</dbReference>
<evidence type="ECO:0000313" key="7">
    <source>
        <dbReference type="EMBL" id="KAK9048971.1"/>
    </source>
</evidence>
<feature type="domain" description="DNA/RNA-binding protein Alba-like" evidence="5">
    <location>
        <begin position="633"/>
        <end position="688"/>
    </location>
</feature>
<dbReference type="InterPro" id="IPR051958">
    <property type="entry name" value="Alba-like_NAB"/>
</dbReference>